<evidence type="ECO:0000313" key="4">
    <source>
        <dbReference type="Proteomes" id="UP001159427"/>
    </source>
</evidence>
<dbReference type="Gene3D" id="3.40.1640.10">
    <property type="entry name" value="PSTPO5379-like"/>
    <property type="match status" value="1"/>
</dbReference>
<keyword evidence="2" id="KW-0456">Lyase</keyword>
<dbReference type="Proteomes" id="UP001159427">
    <property type="component" value="Unassembled WGS sequence"/>
</dbReference>
<dbReference type="InterPro" id="IPR009906">
    <property type="entry name" value="D-Glu_cyclase"/>
</dbReference>
<name>A0ABN8N8S7_9CNID</name>
<keyword evidence="4" id="KW-1185">Reference proteome</keyword>
<dbReference type="EMBL" id="CALNXI010000748">
    <property type="protein sequence ID" value="CAH3043459.1"/>
    <property type="molecule type" value="Genomic_DNA"/>
</dbReference>
<comment type="caution">
    <text evidence="3">The sequence shown here is derived from an EMBL/GenBank/DDBJ whole genome shotgun (WGS) entry which is preliminary data.</text>
</comment>
<accession>A0ABN8N8S7</accession>
<gene>
    <name evidence="3" type="ORF">PEVE_00040630</name>
</gene>
<protein>
    <submittedName>
        <fullName evidence="3">Uncharacterized protein</fullName>
    </submittedName>
</protein>
<dbReference type="PANTHER" id="PTHR32022:SF10">
    <property type="entry name" value="D-GLUTAMATE CYCLASE, MITOCHONDRIAL"/>
    <property type="match status" value="1"/>
</dbReference>
<comment type="similarity">
    <text evidence="1">Belongs to the D-glutamate cyclase family.</text>
</comment>
<sequence>MLELDRRMPSKQSDNVSLWKPSKARYEFRTNPEWQGKTSSGFCMGYLQANLAILTSSLAKDFQRFCELNNAPCPLLYRSKTGELSAGFLAPDSDVRTDLQLYCISKDGNIDTIKSSCLSDYSLDDYVSFYLGCSFSFEEAMIKAGIPLQNVSEKRNVSMFITNIHCKPVGPFSCPMVVSMRPIPRGLVEKAVIVTAAYDAVHGAPIHVGDPSVIGIDDINNTDFGDPSDIDDLIPMFWACGVTSSLAVRSAKPSLCFSHSPGSMFIADISVNEYFKLHKPQHGDEQPRLITLTDQPYLASVCSDTALMKVEDLAKISADPSNTGSTEDVVVTSEFLKSAVRLSHAPSVVIGFLGGNESSIDYIQGVMALVKALQALNKQITVVMPQNSQQFQDNIEAYASQGQISKDNFHVVKCDRNCDVNEAVFQGEINHRRDTVIAFQLTRTPEKADFKDPVESFFQEVRSQENGIVSIKITEVETIPSVDQAMDSHTLITSSLKVAGCGLAAALYVLNKCPIHSRYVRHGIGKKQVYQVEQFKLHGVEEEVCSRMFQIVTGS</sequence>
<dbReference type="PANTHER" id="PTHR32022">
    <property type="entry name" value="D-GLUTAMATE CYCLASE, MITOCHONDRIAL"/>
    <property type="match status" value="1"/>
</dbReference>
<reference evidence="3 4" key="1">
    <citation type="submission" date="2022-05" db="EMBL/GenBank/DDBJ databases">
        <authorList>
            <consortium name="Genoscope - CEA"/>
            <person name="William W."/>
        </authorList>
    </citation>
    <scope>NUCLEOTIDE SEQUENCE [LARGE SCALE GENOMIC DNA]</scope>
</reference>
<proteinExistence type="inferred from homology"/>
<dbReference type="Pfam" id="PF07286">
    <property type="entry name" value="D-Glu_cyclase"/>
    <property type="match status" value="1"/>
</dbReference>
<evidence type="ECO:0000313" key="3">
    <source>
        <dbReference type="EMBL" id="CAH3043459.1"/>
    </source>
</evidence>
<organism evidence="3 4">
    <name type="scientific">Porites evermanni</name>
    <dbReference type="NCBI Taxonomy" id="104178"/>
    <lineage>
        <taxon>Eukaryota</taxon>
        <taxon>Metazoa</taxon>
        <taxon>Cnidaria</taxon>
        <taxon>Anthozoa</taxon>
        <taxon>Hexacorallia</taxon>
        <taxon>Scleractinia</taxon>
        <taxon>Fungiina</taxon>
        <taxon>Poritidae</taxon>
        <taxon>Porites</taxon>
    </lineage>
</organism>
<dbReference type="Gene3D" id="3.30.2040.10">
    <property type="entry name" value="PSTPO5379-like domain"/>
    <property type="match status" value="1"/>
</dbReference>
<dbReference type="InterPro" id="IPR038021">
    <property type="entry name" value="Putative_hydro-lyase"/>
</dbReference>
<evidence type="ECO:0000256" key="1">
    <source>
        <dbReference type="ARBA" id="ARBA00007896"/>
    </source>
</evidence>
<evidence type="ECO:0000256" key="2">
    <source>
        <dbReference type="ARBA" id="ARBA00023239"/>
    </source>
</evidence>
<dbReference type="SUPFAM" id="SSF160920">
    <property type="entry name" value="PSTPO5379-like"/>
    <property type="match status" value="1"/>
</dbReference>